<name>A0A9P7RM26_9AGAR</name>
<dbReference type="Proteomes" id="UP001049176">
    <property type="component" value="Chromosome 10"/>
</dbReference>
<keyword evidence="3" id="KW-1185">Reference proteome</keyword>
<sequence>MSSTSELEQALAPFLSAEPNPVHRLYKGGNIVLFILATIYTSVDAWGISRQAFIDFHAATTKDYTLLIPYLNGDNQKAAWGATRNIISTLMKYAHLDHYCLMWSPADINNLSSIADTMLIYRCYLIFNSNKLVLFLLVLAASVLNGIDLGCIIVAIIGYGNSSKPENIHLRLKASFIDNGAEIGIAVFQIILTFLTGGRIWWITRQARQSIRGSTYTRYNDIVAIIVESGLLYAGSLLTAVVINLVLNPQTGIVPFDFLLVSALMSGLAPTIVIARMAYGKSVENVQQTISTSQVADVQVSQQTQQTGTRQAINNFQLQTQPGITVNDTQGVEETSAIPTVEKV</sequence>
<proteinExistence type="predicted"/>
<keyword evidence="1" id="KW-1133">Transmembrane helix</keyword>
<feature type="transmembrane region" description="Helical" evidence="1">
    <location>
        <begin position="132"/>
        <end position="160"/>
    </location>
</feature>
<gene>
    <name evidence="2" type="ORF">E1B28_002103</name>
</gene>
<keyword evidence="1" id="KW-0472">Membrane</keyword>
<keyword evidence="1" id="KW-0812">Transmembrane</keyword>
<dbReference type="OrthoDB" id="3039972at2759"/>
<protein>
    <submittedName>
        <fullName evidence="2">Uncharacterized protein</fullName>
    </submittedName>
</protein>
<dbReference type="KEGG" id="more:E1B28_002103"/>
<organism evidence="2 3">
    <name type="scientific">Marasmius oreades</name>
    <name type="common">fairy-ring Marasmius</name>
    <dbReference type="NCBI Taxonomy" id="181124"/>
    <lineage>
        <taxon>Eukaryota</taxon>
        <taxon>Fungi</taxon>
        <taxon>Dikarya</taxon>
        <taxon>Basidiomycota</taxon>
        <taxon>Agaricomycotina</taxon>
        <taxon>Agaricomycetes</taxon>
        <taxon>Agaricomycetidae</taxon>
        <taxon>Agaricales</taxon>
        <taxon>Marasmiineae</taxon>
        <taxon>Marasmiaceae</taxon>
        <taxon>Marasmius</taxon>
    </lineage>
</organism>
<dbReference type="RefSeq" id="XP_043002615.1">
    <property type="nucleotide sequence ID" value="XM_043159017.1"/>
</dbReference>
<dbReference type="GeneID" id="66071179"/>
<feature type="transmembrane region" description="Helical" evidence="1">
    <location>
        <begin position="180"/>
        <end position="202"/>
    </location>
</feature>
<evidence type="ECO:0000313" key="2">
    <source>
        <dbReference type="EMBL" id="KAG7086144.1"/>
    </source>
</evidence>
<feature type="transmembrane region" description="Helical" evidence="1">
    <location>
        <begin position="253"/>
        <end position="275"/>
    </location>
</feature>
<feature type="transmembrane region" description="Helical" evidence="1">
    <location>
        <begin position="222"/>
        <end position="247"/>
    </location>
</feature>
<evidence type="ECO:0000256" key="1">
    <source>
        <dbReference type="SAM" id="Phobius"/>
    </source>
</evidence>
<accession>A0A9P7RM26</accession>
<dbReference type="EMBL" id="CM032190">
    <property type="protein sequence ID" value="KAG7086144.1"/>
    <property type="molecule type" value="Genomic_DNA"/>
</dbReference>
<comment type="caution">
    <text evidence="2">The sequence shown here is derived from an EMBL/GenBank/DDBJ whole genome shotgun (WGS) entry which is preliminary data.</text>
</comment>
<reference evidence="2" key="1">
    <citation type="journal article" date="2021" name="Genome Biol. Evol.">
        <title>The assembled and annotated genome of the fairy-ring fungus Marasmius oreades.</title>
        <authorList>
            <person name="Hiltunen M."/>
            <person name="Ament-Velasquez S.L."/>
            <person name="Johannesson H."/>
        </authorList>
    </citation>
    <scope>NUCLEOTIDE SEQUENCE</scope>
    <source>
        <strain evidence="2">03SP1</strain>
    </source>
</reference>
<evidence type="ECO:0000313" key="3">
    <source>
        <dbReference type="Proteomes" id="UP001049176"/>
    </source>
</evidence>
<dbReference type="AlphaFoldDB" id="A0A9P7RM26"/>